<evidence type="ECO:0000256" key="8">
    <source>
        <dbReference type="RuleBase" id="RU000461"/>
    </source>
</evidence>
<evidence type="ECO:0000256" key="3">
    <source>
        <dbReference type="ARBA" id="ARBA00022723"/>
    </source>
</evidence>
<evidence type="ECO:0000313" key="10">
    <source>
        <dbReference type="EnsemblMetazoa" id="CapteP150007"/>
    </source>
</evidence>
<evidence type="ECO:0008006" key="12">
    <source>
        <dbReference type="Google" id="ProtNLM"/>
    </source>
</evidence>
<proteinExistence type="inferred from homology"/>
<organism evidence="9">
    <name type="scientific">Capitella teleta</name>
    <name type="common">Polychaete worm</name>
    <dbReference type="NCBI Taxonomy" id="283909"/>
    <lineage>
        <taxon>Eukaryota</taxon>
        <taxon>Metazoa</taxon>
        <taxon>Spiralia</taxon>
        <taxon>Lophotrochozoa</taxon>
        <taxon>Annelida</taxon>
        <taxon>Polychaeta</taxon>
        <taxon>Sedentaria</taxon>
        <taxon>Scolecida</taxon>
        <taxon>Capitellidae</taxon>
        <taxon>Capitella</taxon>
    </lineage>
</organism>
<evidence type="ECO:0000256" key="6">
    <source>
        <dbReference type="ARBA" id="ARBA00023033"/>
    </source>
</evidence>
<gene>
    <name evidence="9" type="ORF">CAPTEDRAFT_150007</name>
</gene>
<comment type="similarity">
    <text evidence="1 8">Belongs to the cytochrome P450 family.</text>
</comment>
<reference evidence="11" key="1">
    <citation type="submission" date="2012-12" db="EMBL/GenBank/DDBJ databases">
        <authorList>
            <person name="Hellsten U."/>
            <person name="Grimwood J."/>
            <person name="Chapman J.A."/>
            <person name="Shapiro H."/>
            <person name="Aerts A."/>
            <person name="Otillar R.P."/>
            <person name="Terry A.Y."/>
            <person name="Boore J.L."/>
            <person name="Simakov O."/>
            <person name="Marletaz F."/>
            <person name="Cho S.-J."/>
            <person name="Edsinger-Gonzales E."/>
            <person name="Havlak P."/>
            <person name="Kuo D.-H."/>
            <person name="Larsson T."/>
            <person name="Lv J."/>
            <person name="Arendt D."/>
            <person name="Savage R."/>
            <person name="Osoegawa K."/>
            <person name="de Jong P."/>
            <person name="Lindberg D.R."/>
            <person name="Seaver E.C."/>
            <person name="Weisblat D.A."/>
            <person name="Putnam N.H."/>
            <person name="Grigoriev I.V."/>
            <person name="Rokhsar D.S."/>
        </authorList>
    </citation>
    <scope>NUCLEOTIDE SEQUENCE</scope>
    <source>
        <strain evidence="11">I ESC-2004</strain>
    </source>
</reference>
<dbReference type="InterPro" id="IPR017972">
    <property type="entry name" value="Cyt_P450_CS"/>
</dbReference>
<comment type="cofactor">
    <cofactor evidence="7">
        <name>heme</name>
        <dbReference type="ChEBI" id="CHEBI:30413"/>
    </cofactor>
</comment>
<evidence type="ECO:0000313" key="9">
    <source>
        <dbReference type="EMBL" id="ELU07122.1"/>
    </source>
</evidence>
<dbReference type="STRING" id="283909.R7UT87"/>
<feature type="binding site" description="axial binding residue" evidence="7">
    <location>
        <position position="467"/>
    </location>
    <ligand>
        <name>heme</name>
        <dbReference type="ChEBI" id="CHEBI:30413"/>
    </ligand>
    <ligandPart>
        <name>Fe</name>
        <dbReference type="ChEBI" id="CHEBI:18248"/>
    </ligandPart>
</feature>
<dbReference type="InterPro" id="IPR036396">
    <property type="entry name" value="Cyt_P450_sf"/>
</dbReference>
<name>R7UT87_CAPTE</name>
<keyword evidence="2 7" id="KW-0349">Heme</keyword>
<dbReference type="HOGENOM" id="CLU_001570_15_6_1"/>
<dbReference type="EnsemblMetazoa" id="CapteT150007">
    <property type="protein sequence ID" value="CapteP150007"/>
    <property type="gene ID" value="CapteG150007"/>
</dbReference>
<evidence type="ECO:0000256" key="2">
    <source>
        <dbReference type="ARBA" id="ARBA00022617"/>
    </source>
</evidence>
<dbReference type="GO" id="GO:0016705">
    <property type="term" value="F:oxidoreductase activity, acting on paired donors, with incorporation or reduction of molecular oxygen"/>
    <property type="evidence" value="ECO:0007669"/>
    <property type="project" value="InterPro"/>
</dbReference>
<keyword evidence="11" id="KW-1185">Reference proteome</keyword>
<accession>R7UT87</accession>
<keyword evidence="4 8" id="KW-0560">Oxidoreductase</keyword>
<dbReference type="GO" id="GO:0004497">
    <property type="term" value="F:monooxygenase activity"/>
    <property type="evidence" value="ECO:0007669"/>
    <property type="project" value="UniProtKB-KW"/>
</dbReference>
<evidence type="ECO:0000256" key="1">
    <source>
        <dbReference type="ARBA" id="ARBA00010617"/>
    </source>
</evidence>
<dbReference type="PRINTS" id="PR00385">
    <property type="entry name" value="P450"/>
</dbReference>
<protein>
    <recommendedName>
        <fullName evidence="12">Cytochrome P450</fullName>
    </recommendedName>
</protein>
<dbReference type="PROSITE" id="PS00086">
    <property type="entry name" value="CYTOCHROME_P450"/>
    <property type="match status" value="1"/>
</dbReference>
<dbReference type="GO" id="GO:0016125">
    <property type="term" value="P:sterol metabolic process"/>
    <property type="evidence" value="ECO:0007669"/>
    <property type="project" value="TreeGrafter"/>
</dbReference>
<dbReference type="GO" id="GO:0005506">
    <property type="term" value="F:iron ion binding"/>
    <property type="evidence" value="ECO:0007669"/>
    <property type="project" value="InterPro"/>
</dbReference>
<evidence type="ECO:0000313" key="11">
    <source>
        <dbReference type="Proteomes" id="UP000014760"/>
    </source>
</evidence>
<dbReference type="Gene3D" id="1.10.630.10">
    <property type="entry name" value="Cytochrome P450"/>
    <property type="match status" value="1"/>
</dbReference>
<evidence type="ECO:0000256" key="7">
    <source>
        <dbReference type="PIRSR" id="PIRSR602403-1"/>
    </source>
</evidence>
<dbReference type="SUPFAM" id="SSF48264">
    <property type="entry name" value="Cytochrome P450"/>
    <property type="match status" value="1"/>
</dbReference>
<dbReference type="OMA" id="MIIHSTR"/>
<dbReference type="OrthoDB" id="1372046at2759"/>
<dbReference type="InterPro" id="IPR001128">
    <property type="entry name" value="Cyt_P450"/>
</dbReference>
<keyword evidence="3 7" id="KW-0479">Metal-binding</keyword>
<sequence length="533" mass="59177">MEVCTFDDFPSLMNAIKCASSVSQAVVGGIASILVATHLGPLIVPSLLLMTTFKLWSVYTNVKDPGNRLPLPPGTMGFPLVGETLEFLRKGSEFFRERTKSYGCIYKTHILGQRTIRVSGAANVAKILKGEGELVASQWPPSAKFILGSGALAHSKGEKHAWRRMMIAKAFTPDAVATYIPAIQETIRDYIGQWCRSGHIHGYPEARSLTFTVAARMLLGFNVHDKQKHQMLILFEDMLATLFSMPVPIPGIGLYKGLKARRRIMQEIGQCIQKRQKPSEAPGDDALSKILHAIAEDGHDALSTVEMQDSALEMLFAGHLPTSSAACSVLGLIASNPTVYDKASMELFRQGLLDPNLNEELTPSDIKNLPYIDAIIKEVLRVAPPVGAGYRKALKTFDLDGHQVPKGWTIIYSIRETQHTSSSYSEAEKFNPDRWIEDTQLAHKSAASKVDDSEYDFVPFGSGQRSCVAHRYVETFLKIFIIELVRNSNWKLENGLPQVAYMPVPHPVDNLPLSFRKVEMEQRRRAFTLPAKP</sequence>
<dbReference type="Proteomes" id="UP000014760">
    <property type="component" value="Unassembled WGS sequence"/>
</dbReference>
<dbReference type="PANTHER" id="PTHR24286:SF384">
    <property type="entry name" value="P450, PUTATIVE (EUROFUNG)-RELATED"/>
    <property type="match status" value="1"/>
</dbReference>
<dbReference type="PANTHER" id="PTHR24286">
    <property type="entry name" value="CYTOCHROME P450 26"/>
    <property type="match status" value="1"/>
</dbReference>
<dbReference type="GO" id="GO:0020037">
    <property type="term" value="F:heme binding"/>
    <property type="evidence" value="ECO:0007669"/>
    <property type="project" value="InterPro"/>
</dbReference>
<dbReference type="InterPro" id="IPR002403">
    <property type="entry name" value="Cyt_P450_E_grp-IV"/>
</dbReference>
<evidence type="ECO:0000256" key="4">
    <source>
        <dbReference type="ARBA" id="ARBA00023002"/>
    </source>
</evidence>
<evidence type="ECO:0000256" key="5">
    <source>
        <dbReference type="ARBA" id="ARBA00023004"/>
    </source>
</evidence>
<dbReference type="EMBL" id="KB300141">
    <property type="protein sequence ID" value="ELU07122.1"/>
    <property type="molecule type" value="Genomic_DNA"/>
</dbReference>
<reference evidence="9 11" key="2">
    <citation type="journal article" date="2013" name="Nature">
        <title>Insights into bilaterian evolution from three spiralian genomes.</title>
        <authorList>
            <person name="Simakov O."/>
            <person name="Marletaz F."/>
            <person name="Cho S.J."/>
            <person name="Edsinger-Gonzales E."/>
            <person name="Havlak P."/>
            <person name="Hellsten U."/>
            <person name="Kuo D.H."/>
            <person name="Larsson T."/>
            <person name="Lv J."/>
            <person name="Arendt D."/>
            <person name="Savage R."/>
            <person name="Osoegawa K."/>
            <person name="de Jong P."/>
            <person name="Grimwood J."/>
            <person name="Chapman J.A."/>
            <person name="Shapiro H."/>
            <person name="Aerts A."/>
            <person name="Otillar R.P."/>
            <person name="Terry A.Y."/>
            <person name="Boore J.L."/>
            <person name="Grigoriev I.V."/>
            <person name="Lindberg D.R."/>
            <person name="Seaver E.C."/>
            <person name="Weisblat D.A."/>
            <person name="Putnam N.H."/>
            <person name="Rokhsar D.S."/>
        </authorList>
    </citation>
    <scope>NUCLEOTIDE SEQUENCE</scope>
    <source>
        <strain evidence="9 11">I ESC-2004</strain>
    </source>
</reference>
<dbReference type="AlphaFoldDB" id="R7UT87"/>
<reference evidence="10" key="3">
    <citation type="submission" date="2015-06" db="UniProtKB">
        <authorList>
            <consortium name="EnsemblMetazoa"/>
        </authorList>
    </citation>
    <scope>IDENTIFICATION</scope>
</reference>
<keyword evidence="6 8" id="KW-0503">Monooxygenase</keyword>
<dbReference type="Pfam" id="PF00067">
    <property type="entry name" value="p450"/>
    <property type="match status" value="1"/>
</dbReference>
<dbReference type="PRINTS" id="PR00465">
    <property type="entry name" value="EP450IV"/>
</dbReference>
<keyword evidence="5 7" id="KW-0408">Iron</keyword>
<dbReference type="EMBL" id="AMQN01007175">
    <property type="status" value="NOT_ANNOTATED_CDS"/>
    <property type="molecule type" value="Genomic_DNA"/>
</dbReference>
<dbReference type="GO" id="GO:0034653">
    <property type="term" value="P:retinoic acid catabolic process"/>
    <property type="evidence" value="ECO:0007669"/>
    <property type="project" value="UniProtKB-ARBA"/>
</dbReference>